<dbReference type="Proteomes" id="UP000555728">
    <property type="component" value="Unassembled WGS sequence"/>
</dbReference>
<feature type="signal peptide" evidence="1">
    <location>
        <begin position="1"/>
        <end position="21"/>
    </location>
</feature>
<dbReference type="Pfam" id="PF10048">
    <property type="entry name" value="DUF2282"/>
    <property type="match status" value="1"/>
</dbReference>
<sequence>MTSTDKFALVAAAMTAAVALAAPTAVSAAEMEKCYGVAKAGHNDCQTASSSCAGSSKVDGQGDAFVAVPEGTCDKLVGGSLEPKSS</sequence>
<proteinExistence type="predicted"/>
<accession>A0A7W6S1G3</accession>
<comment type="caution">
    <text evidence="2">The sequence shown here is derived from an EMBL/GenBank/DDBJ whole genome shotgun (WGS) entry which is preliminary data.</text>
</comment>
<dbReference type="InterPro" id="IPR018740">
    <property type="entry name" value="DUF2282_membr"/>
</dbReference>
<keyword evidence="3" id="KW-1185">Reference proteome</keyword>
<feature type="chain" id="PRO_5031099509" evidence="1">
    <location>
        <begin position="22"/>
        <end position="86"/>
    </location>
</feature>
<gene>
    <name evidence="2" type="ORF">GGD88_002897</name>
</gene>
<organism evidence="2 3">
    <name type="scientific">Roseospira goensis</name>
    <dbReference type="NCBI Taxonomy" id="391922"/>
    <lineage>
        <taxon>Bacteria</taxon>
        <taxon>Pseudomonadati</taxon>
        <taxon>Pseudomonadota</taxon>
        <taxon>Alphaproteobacteria</taxon>
        <taxon>Rhodospirillales</taxon>
        <taxon>Rhodospirillaceae</taxon>
        <taxon>Roseospira</taxon>
    </lineage>
</organism>
<evidence type="ECO:0000313" key="3">
    <source>
        <dbReference type="Proteomes" id="UP000555728"/>
    </source>
</evidence>
<dbReference type="EMBL" id="JACIGI010000029">
    <property type="protein sequence ID" value="MBB4287153.1"/>
    <property type="molecule type" value="Genomic_DNA"/>
</dbReference>
<keyword evidence="1" id="KW-0732">Signal</keyword>
<dbReference type="RefSeq" id="WP_184436627.1">
    <property type="nucleotide sequence ID" value="NZ_JACIGI010000029.1"/>
</dbReference>
<evidence type="ECO:0000313" key="2">
    <source>
        <dbReference type="EMBL" id="MBB4287153.1"/>
    </source>
</evidence>
<protein>
    <submittedName>
        <fullName evidence="2">Putative membrane protein</fullName>
    </submittedName>
</protein>
<reference evidence="2 3" key="1">
    <citation type="submission" date="2020-08" db="EMBL/GenBank/DDBJ databases">
        <title>Genome sequencing of Purple Non-Sulfur Bacteria from various extreme environments.</title>
        <authorList>
            <person name="Mayer M."/>
        </authorList>
    </citation>
    <scope>NUCLEOTIDE SEQUENCE [LARGE SCALE GENOMIC DNA]</scope>
    <source>
        <strain evidence="2 3">JA135</strain>
    </source>
</reference>
<dbReference type="AlphaFoldDB" id="A0A7W6S1G3"/>
<evidence type="ECO:0000256" key="1">
    <source>
        <dbReference type="SAM" id="SignalP"/>
    </source>
</evidence>
<name>A0A7W6S1G3_9PROT</name>